<sequence>MDNNLIKIRKAKKEDMERIHHLRIDTHENNQVMRHR</sequence>
<dbReference type="PATRIC" id="fig|718255.3.peg.1455"/>
<dbReference type="Proteomes" id="UP000008953">
    <property type="component" value="Chromosome"/>
</dbReference>
<organism evidence="1 2">
    <name type="scientific">Roseburia intestinalis XB6B4</name>
    <dbReference type="NCBI Taxonomy" id="718255"/>
    <lineage>
        <taxon>Bacteria</taxon>
        <taxon>Bacillati</taxon>
        <taxon>Bacillota</taxon>
        <taxon>Clostridia</taxon>
        <taxon>Lachnospirales</taxon>
        <taxon>Lachnospiraceae</taxon>
        <taxon>Roseburia</taxon>
    </lineage>
</organism>
<dbReference type="EMBL" id="FP929050">
    <property type="protein sequence ID" value="CBL14305.1"/>
    <property type="molecule type" value="Genomic_DNA"/>
</dbReference>
<name>D4L3W5_9FIRM</name>
<evidence type="ECO:0000313" key="1">
    <source>
        <dbReference type="EMBL" id="CBL14305.1"/>
    </source>
</evidence>
<proteinExistence type="predicted"/>
<evidence type="ECO:0000313" key="2">
    <source>
        <dbReference type="Proteomes" id="UP000008953"/>
    </source>
</evidence>
<dbReference type="AlphaFoldDB" id="D4L3W5"/>
<accession>D4L3W5</accession>
<reference evidence="1 2" key="1">
    <citation type="submission" date="2010-03" db="EMBL/GenBank/DDBJ databases">
        <title>The genome sequence of Roseburia intestinalis XB6B4.</title>
        <authorList>
            <consortium name="metaHIT consortium -- http://www.metahit.eu/"/>
            <person name="Pajon A."/>
            <person name="Turner K."/>
            <person name="Parkhill J."/>
            <person name="Bernalier A."/>
        </authorList>
    </citation>
    <scope>NUCLEOTIDE SEQUENCE [LARGE SCALE GENOMIC DNA]</scope>
    <source>
        <strain evidence="1 2">XB6B4</strain>
    </source>
</reference>
<dbReference type="KEGG" id="rix:RO1_41230"/>
<protein>
    <recommendedName>
        <fullName evidence="3">Acetyltransferase (GNAT) family</fullName>
    </recommendedName>
</protein>
<gene>
    <name evidence="1" type="ORF">RO1_41230</name>
</gene>
<evidence type="ECO:0008006" key="3">
    <source>
        <dbReference type="Google" id="ProtNLM"/>
    </source>
</evidence>
<reference evidence="1 2" key="2">
    <citation type="submission" date="2010-03" db="EMBL/GenBank/DDBJ databases">
        <authorList>
            <person name="Pajon A."/>
        </authorList>
    </citation>
    <scope>NUCLEOTIDE SEQUENCE [LARGE SCALE GENOMIC DNA]</scope>
    <source>
        <strain evidence="1 2">XB6B4</strain>
    </source>
</reference>
<dbReference type="HOGENOM" id="CLU_3358234_0_0_9"/>